<dbReference type="InterPro" id="IPR029058">
    <property type="entry name" value="AB_hydrolase_fold"/>
</dbReference>
<dbReference type="InterPro" id="IPR050278">
    <property type="entry name" value="Serine_Prot_S9B/DPPIV"/>
</dbReference>
<keyword evidence="4" id="KW-1185">Reference proteome</keyword>
<dbReference type="Gene3D" id="2.140.10.30">
    <property type="entry name" value="Dipeptidylpeptidase IV, N-terminal domain"/>
    <property type="match status" value="1"/>
</dbReference>
<evidence type="ECO:0000259" key="1">
    <source>
        <dbReference type="Pfam" id="PF00326"/>
    </source>
</evidence>
<protein>
    <submittedName>
        <fullName evidence="3">Peptidase S9</fullName>
    </submittedName>
</protein>
<dbReference type="SUPFAM" id="SSF53474">
    <property type="entry name" value="alpha/beta-Hydrolases"/>
    <property type="match status" value="1"/>
</dbReference>
<dbReference type="RefSeq" id="WP_081198589.1">
    <property type="nucleotide sequence ID" value="NZ_FOCZ01000014.1"/>
</dbReference>
<sequence>MSMQYLIRSLLFISIMIFFQGALRAQSPAVTTANYSLAERFSPSRLDKMVFDTRVTPHWLPSRNCFWYTYKTSEGTFYYLVEPDKKTKKNLFDNQEMAAMLTLITKDAYDGQHLPTITPKFKETDTAFQFDLTSPATRKTYHLEYNLKTARLSEYTVARDKKPVLLGLYNLSPDSGYAVYAKGYNLFYMDKANYMKVLNNSPRASVVEHQLTRDGSEDYPYGNNIEMERPDSGAAVLPQYPQPAKILWSPDSKKFALLRKDTRKIKPMWVINSLSSPRPTLYTYKYQLPGEVDPTEMELLVFTIASKKIDTIDVKKFTNQKLGLPERVVTTRERTGVTGPDIWLSENPNELYFSRQSRDLHLYDFCSVNLETNKVRVLIEEKMNSYVEVNTPILIHGGKEMIHLSERDGWAHFYLYDNQGNLKRQLTAGAWHCSYDGYAVDEKSGWLYFNGNGHEASEDPYYKHFYKVKLDGTGLTLLNKDNYNHQASLDETQHYFVDNYSRVNTAPKSALRDINGNLVLDLETADLSNLVAAGYKYPEPFKVKADDGVTDIYGVMYKPFDFDSTKSYPVIEYVYPGPQSEHVNKSFSTSMDVTDRLAQLGFVVITLGNRGGSPERSRWYHTYGYGDLRDYGLADKKYAIEQLAVRHKYIDINRVGIFGHSGGGFMSTAALCQYPDFYKVAISSSGNHDNNIYNLPFTEKYNGIKEQPNDKEGPAKFLYEVETNPQIAANLKGHLLLITGDVDYNVNPANTLRMANALIKANKRFDMFILPGQSHNYRNESAEYWFWLISDYFSKHLLGDAIRPVDIPELNRAAMKTPDKKAAN</sequence>
<dbReference type="STRING" id="354355.SAMN05660816_05611"/>
<feature type="domain" description="Dipeptidylpeptidase IV N-terminal" evidence="2">
    <location>
        <begin position="168"/>
        <end position="506"/>
    </location>
</feature>
<dbReference type="Proteomes" id="UP000192610">
    <property type="component" value="Unassembled WGS sequence"/>
</dbReference>
<dbReference type="GO" id="GO:0008239">
    <property type="term" value="F:dipeptidyl-peptidase activity"/>
    <property type="evidence" value="ECO:0007669"/>
    <property type="project" value="TreeGrafter"/>
</dbReference>
<accession>A0A1V9EZF6</accession>
<comment type="caution">
    <text evidence="3">The sequence shown here is derived from an EMBL/GenBank/DDBJ whole genome shotgun (WGS) entry which is preliminary data.</text>
</comment>
<feature type="domain" description="Peptidase S9 prolyl oligopeptidase catalytic" evidence="1">
    <location>
        <begin position="596"/>
        <end position="797"/>
    </location>
</feature>
<dbReference type="GO" id="GO:0008236">
    <property type="term" value="F:serine-type peptidase activity"/>
    <property type="evidence" value="ECO:0007669"/>
    <property type="project" value="InterPro"/>
</dbReference>
<dbReference type="GO" id="GO:0006508">
    <property type="term" value="P:proteolysis"/>
    <property type="evidence" value="ECO:0007669"/>
    <property type="project" value="InterPro"/>
</dbReference>
<dbReference type="PANTHER" id="PTHR11731:SF193">
    <property type="entry name" value="DIPEPTIDYL PEPTIDASE 9"/>
    <property type="match status" value="1"/>
</dbReference>
<name>A0A1V9EZF6_9BACT</name>
<reference evidence="4" key="1">
    <citation type="submission" date="2016-04" db="EMBL/GenBank/DDBJ databases">
        <authorList>
            <person name="Chen L."/>
            <person name="Zhuang W."/>
            <person name="Wang G."/>
        </authorList>
    </citation>
    <scope>NUCLEOTIDE SEQUENCE [LARGE SCALE GENOMIC DNA]</scope>
    <source>
        <strain evidence="4">17621</strain>
    </source>
</reference>
<dbReference type="PANTHER" id="PTHR11731">
    <property type="entry name" value="PROTEASE FAMILY S9B,C DIPEPTIDYL-PEPTIDASE IV-RELATED"/>
    <property type="match status" value="1"/>
</dbReference>
<proteinExistence type="predicted"/>
<evidence type="ECO:0000259" key="2">
    <source>
        <dbReference type="Pfam" id="PF00930"/>
    </source>
</evidence>
<dbReference type="InterPro" id="IPR002469">
    <property type="entry name" value="Peptidase_S9B_N"/>
</dbReference>
<dbReference type="AlphaFoldDB" id="A0A1V9EZF6"/>
<evidence type="ECO:0000313" key="3">
    <source>
        <dbReference type="EMBL" id="OQP51365.1"/>
    </source>
</evidence>
<dbReference type="InterPro" id="IPR001375">
    <property type="entry name" value="Peptidase_S9_cat"/>
</dbReference>
<dbReference type="SUPFAM" id="SSF82171">
    <property type="entry name" value="DPP6 N-terminal domain-like"/>
    <property type="match status" value="1"/>
</dbReference>
<dbReference type="Gene3D" id="3.40.50.1820">
    <property type="entry name" value="alpha/beta hydrolase"/>
    <property type="match status" value="1"/>
</dbReference>
<dbReference type="Pfam" id="PF00326">
    <property type="entry name" value="Peptidase_S9"/>
    <property type="match status" value="1"/>
</dbReference>
<dbReference type="EMBL" id="LVXG01000011">
    <property type="protein sequence ID" value="OQP51365.1"/>
    <property type="molecule type" value="Genomic_DNA"/>
</dbReference>
<organism evidence="3 4">
    <name type="scientific">Niastella yeongjuensis</name>
    <dbReference type="NCBI Taxonomy" id="354355"/>
    <lineage>
        <taxon>Bacteria</taxon>
        <taxon>Pseudomonadati</taxon>
        <taxon>Bacteroidota</taxon>
        <taxon>Chitinophagia</taxon>
        <taxon>Chitinophagales</taxon>
        <taxon>Chitinophagaceae</taxon>
        <taxon>Niastella</taxon>
    </lineage>
</organism>
<evidence type="ECO:0000313" key="4">
    <source>
        <dbReference type="Proteomes" id="UP000192610"/>
    </source>
</evidence>
<dbReference type="Pfam" id="PF00930">
    <property type="entry name" value="DPPIV_N"/>
    <property type="match status" value="1"/>
</dbReference>
<gene>
    <name evidence="3" type="ORF">A4H97_27715</name>
</gene>